<dbReference type="AlphaFoldDB" id="F7PVF0"/>
<evidence type="ECO:0008006" key="4">
    <source>
        <dbReference type="Google" id="ProtNLM"/>
    </source>
</evidence>
<protein>
    <recommendedName>
        <fullName evidence="4">Rod shape-determining protein MreD</fullName>
    </recommendedName>
</protein>
<dbReference type="Gene3D" id="1.10.1760.20">
    <property type="match status" value="1"/>
</dbReference>
<reference evidence="2 3" key="2">
    <citation type="journal article" date="2013" name="PLoS ONE">
        <title>INDIGO - INtegrated Data Warehouse of MIcrobial GenOmes with Examples from the Red Sea Extremophiles.</title>
        <authorList>
            <person name="Alam I."/>
            <person name="Antunes A."/>
            <person name="Kamau A.A."/>
            <person name="Ba Alawi W."/>
            <person name="Kalkatawi M."/>
            <person name="Stingl U."/>
            <person name="Bajic V.B."/>
        </authorList>
    </citation>
    <scope>NUCLEOTIDE SEQUENCE [LARGE SCALE GENOMIC DNA]</scope>
    <source>
        <strain evidence="2 3">SSD-17B</strain>
    </source>
</reference>
<keyword evidence="3" id="KW-1185">Reference proteome</keyword>
<feature type="transmembrane region" description="Helical" evidence="1">
    <location>
        <begin position="97"/>
        <end position="122"/>
    </location>
</feature>
<accession>F7PVF0</accession>
<dbReference type="Proteomes" id="UP000005707">
    <property type="component" value="Unassembled WGS sequence"/>
</dbReference>
<comment type="caution">
    <text evidence="2">The sequence shown here is derived from an EMBL/GenBank/DDBJ whole genome shotgun (WGS) entry which is preliminary data.</text>
</comment>
<keyword evidence="1" id="KW-0472">Membrane</keyword>
<dbReference type="InParanoid" id="F7PVF0"/>
<dbReference type="eggNOG" id="ENOG503354U">
    <property type="taxonomic scope" value="Bacteria"/>
</dbReference>
<feature type="transmembrane region" description="Helical" evidence="1">
    <location>
        <begin position="34"/>
        <end position="59"/>
    </location>
</feature>
<evidence type="ECO:0000256" key="1">
    <source>
        <dbReference type="SAM" id="Phobius"/>
    </source>
</evidence>
<reference evidence="2 3" key="1">
    <citation type="journal article" date="2011" name="J. Bacteriol.">
        <title>Genome sequence of Haloplasma contractile, an unusual contractile bacterium from a deep-sea anoxic brine lake.</title>
        <authorList>
            <person name="Antunes A."/>
            <person name="Alam I."/>
            <person name="El Dorry H."/>
            <person name="Siam R."/>
            <person name="Robertson A."/>
            <person name="Bajic V.B."/>
            <person name="Stingl U."/>
        </authorList>
    </citation>
    <scope>NUCLEOTIDE SEQUENCE [LARGE SCALE GENOMIC DNA]</scope>
    <source>
        <strain evidence="2 3">SSD-17B</strain>
    </source>
</reference>
<name>F7PVF0_9MOLU</name>
<dbReference type="EMBL" id="AFNU02000003">
    <property type="protein sequence ID" value="ERJ12885.1"/>
    <property type="molecule type" value="Genomic_DNA"/>
</dbReference>
<gene>
    <name evidence="2" type="ORF">HLPCO_001225</name>
</gene>
<keyword evidence="1" id="KW-0812">Transmembrane</keyword>
<feature type="transmembrane region" description="Helical" evidence="1">
    <location>
        <begin position="134"/>
        <end position="152"/>
    </location>
</feature>
<proteinExistence type="predicted"/>
<evidence type="ECO:0000313" key="2">
    <source>
        <dbReference type="EMBL" id="ERJ12885.1"/>
    </source>
</evidence>
<keyword evidence="1" id="KW-1133">Transmembrane helix</keyword>
<feature type="transmembrane region" description="Helical" evidence="1">
    <location>
        <begin position="71"/>
        <end position="90"/>
    </location>
</feature>
<organism evidence="2 3">
    <name type="scientific">Haloplasma contractile SSD-17B</name>
    <dbReference type="NCBI Taxonomy" id="1033810"/>
    <lineage>
        <taxon>Bacteria</taxon>
        <taxon>Bacillati</taxon>
        <taxon>Mycoplasmatota</taxon>
        <taxon>Mollicutes</taxon>
        <taxon>Haloplasmatales</taxon>
        <taxon>Haloplasmataceae</taxon>
        <taxon>Haloplasma</taxon>
    </lineage>
</organism>
<dbReference type="STRING" id="1033810.HLPCO_001225"/>
<sequence length="171" mass="19652">MMSIKEITLLSLLTTILFVQEQILLFVPNVQLTVFLIVLYTRLLTFKQVSIIVFIYVLLDNLVMGSLSLMYTPAMLIAWMLIPVFLNTILKKLESDVSLALFGFLFGIIYGLILMVGTIIVTRVPVIPYLLADLPFQAIMAFTNLLTILYLYRPLHQFLETKIRRYGIRQS</sequence>
<evidence type="ECO:0000313" key="3">
    <source>
        <dbReference type="Proteomes" id="UP000005707"/>
    </source>
</evidence>